<dbReference type="InterPro" id="IPR036514">
    <property type="entry name" value="SGNH_hydro_sf"/>
</dbReference>
<evidence type="ECO:0000313" key="2">
    <source>
        <dbReference type="EMBL" id="MCC8430844.1"/>
    </source>
</evidence>
<sequence>MKRVLARLVVALAIALSIAAAGPAFAQSMTLCRAKPAMLELGTTLPISRKAIAEKKVLRIIALGSSTTAGYGVSNPAFAFPTQLRIGLEKALPGIDIDVINRGIGGQDVEEMAARMRTEMEGNPASLVIWQTGTNAAIRQMPIEKFDSTLRAGLKLGTSLGADFVLMNLQYVPAVAAAPDKEAYEKAMANAARDFSAGLFRRYDIMRGWYDDGMPYAQFVQLDGLHLNDFGQKCIGKLLTRSILGALTGP</sequence>
<dbReference type="PANTHER" id="PTHR30383:SF5">
    <property type="entry name" value="SGNH HYDROLASE-TYPE ESTERASE DOMAIN-CONTAINING PROTEIN"/>
    <property type="match status" value="1"/>
</dbReference>
<reference evidence="2 3" key="1">
    <citation type="submission" date="2021-11" db="EMBL/GenBank/DDBJ databases">
        <authorList>
            <person name="Lee D.-H."/>
            <person name="Kim S.-B."/>
        </authorList>
    </citation>
    <scope>NUCLEOTIDE SEQUENCE [LARGE SCALE GENOMIC DNA]</scope>
    <source>
        <strain evidence="2 3">KCTC 52223</strain>
    </source>
</reference>
<dbReference type="Gene3D" id="3.40.50.1110">
    <property type="entry name" value="SGNH hydrolase"/>
    <property type="match status" value="1"/>
</dbReference>
<evidence type="ECO:0000256" key="1">
    <source>
        <dbReference type="SAM" id="SignalP"/>
    </source>
</evidence>
<dbReference type="RefSeq" id="WP_230551991.1">
    <property type="nucleotide sequence ID" value="NZ_JAJISD010000007.1"/>
</dbReference>
<feature type="chain" id="PRO_5046624387" evidence="1">
    <location>
        <begin position="27"/>
        <end position="250"/>
    </location>
</feature>
<dbReference type="SUPFAM" id="SSF52266">
    <property type="entry name" value="SGNH hydrolase"/>
    <property type="match status" value="1"/>
</dbReference>
<gene>
    <name evidence="2" type="ORF">LJ725_17875</name>
</gene>
<dbReference type="GO" id="GO:0016787">
    <property type="term" value="F:hydrolase activity"/>
    <property type="evidence" value="ECO:0007669"/>
    <property type="project" value="UniProtKB-KW"/>
</dbReference>
<dbReference type="PANTHER" id="PTHR30383">
    <property type="entry name" value="THIOESTERASE 1/PROTEASE 1/LYSOPHOSPHOLIPASE L1"/>
    <property type="match status" value="1"/>
</dbReference>
<dbReference type="Pfam" id="PF25182">
    <property type="entry name" value="NonGDSL"/>
    <property type="match status" value="1"/>
</dbReference>
<proteinExistence type="predicted"/>
<keyword evidence="2" id="KW-0378">Hydrolase</keyword>
<accession>A0ABS8KXS4</accession>
<keyword evidence="3" id="KW-1185">Reference proteome</keyword>
<dbReference type="CDD" id="cd00229">
    <property type="entry name" value="SGNH_hydrolase"/>
    <property type="match status" value="1"/>
</dbReference>
<dbReference type="InterPro" id="IPR057572">
    <property type="entry name" value="NonGDSL"/>
</dbReference>
<feature type="signal peptide" evidence="1">
    <location>
        <begin position="1"/>
        <end position="26"/>
    </location>
</feature>
<dbReference type="InterPro" id="IPR051532">
    <property type="entry name" value="Ester_Hydrolysis_Enzymes"/>
</dbReference>
<keyword evidence="1" id="KW-0732">Signal</keyword>
<protein>
    <submittedName>
        <fullName evidence="2">SGNH/GDSL hydrolase family protein</fullName>
    </submittedName>
</protein>
<organism evidence="2 3">
    <name type="scientific">Reyranella aquatilis</name>
    <dbReference type="NCBI Taxonomy" id="2035356"/>
    <lineage>
        <taxon>Bacteria</taxon>
        <taxon>Pseudomonadati</taxon>
        <taxon>Pseudomonadota</taxon>
        <taxon>Alphaproteobacteria</taxon>
        <taxon>Hyphomicrobiales</taxon>
        <taxon>Reyranellaceae</taxon>
        <taxon>Reyranella</taxon>
    </lineage>
</organism>
<comment type="caution">
    <text evidence="2">The sequence shown here is derived from an EMBL/GenBank/DDBJ whole genome shotgun (WGS) entry which is preliminary data.</text>
</comment>
<dbReference type="Proteomes" id="UP001198862">
    <property type="component" value="Unassembled WGS sequence"/>
</dbReference>
<name>A0ABS8KXS4_9HYPH</name>
<dbReference type="EMBL" id="JAJISD010000007">
    <property type="protein sequence ID" value="MCC8430844.1"/>
    <property type="molecule type" value="Genomic_DNA"/>
</dbReference>
<evidence type="ECO:0000313" key="3">
    <source>
        <dbReference type="Proteomes" id="UP001198862"/>
    </source>
</evidence>